<evidence type="ECO:0000313" key="3">
    <source>
        <dbReference type="Proteomes" id="UP001213907"/>
    </source>
</evidence>
<proteinExistence type="inferred from homology"/>
<dbReference type="PANTHER" id="PTHR35177">
    <property type="entry name" value="HYDROGENASE MATURATION FACTOR HYBG"/>
    <property type="match status" value="1"/>
</dbReference>
<organism evidence="2 3">
    <name type="scientific">Afipia carboxydohydrogena</name>
    <name type="common">Pseudomonas carboxydohydrogena</name>
    <dbReference type="NCBI Taxonomy" id="290"/>
    <lineage>
        <taxon>Bacteria</taxon>
        <taxon>Pseudomonadati</taxon>
        <taxon>Pseudomonadota</taxon>
        <taxon>Alphaproteobacteria</taxon>
        <taxon>Hyphomicrobiales</taxon>
        <taxon>Nitrobacteraceae</taxon>
        <taxon>Afipia</taxon>
    </lineage>
</organism>
<dbReference type="InterPro" id="IPR019812">
    <property type="entry name" value="Hydgase_assmbl_chp_CS"/>
</dbReference>
<comment type="similarity">
    <text evidence="1">Belongs to the HupF/HypC family.</text>
</comment>
<dbReference type="PANTHER" id="PTHR35177:SF2">
    <property type="entry name" value="HYDROGENASE MATURATION FACTOR HYBG"/>
    <property type="match status" value="1"/>
</dbReference>
<gene>
    <name evidence="2" type="primary">hypC</name>
    <name evidence="2" type="ORF">AFIC_002653</name>
</gene>
<sequence length="107" mass="11456">MCIGIPMKVLSAGEFTATCVSETSDARQSVDIRLVGAVAPGRWLLVFLGTARRLLEDDEAALICSALRSLSAAADGDDITGLFPDLDDREPVLPPHLEHIRRGNAVQ</sequence>
<accession>A0ABY8BQA0</accession>
<protein>
    <submittedName>
        <fullName evidence="2">HypC/HybG/HupF family hydrogenase formation chaperone</fullName>
    </submittedName>
</protein>
<dbReference type="Gene3D" id="2.30.30.140">
    <property type="match status" value="1"/>
</dbReference>
<keyword evidence="3" id="KW-1185">Reference proteome</keyword>
<dbReference type="SUPFAM" id="SSF159127">
    <property type="entry name" value="HupF/HypC-like"/>
    <property type="match status" value="1"/>
</dbReference>
<dbReference type="Pfam" id="PF01455">
    <property type="entry name" value="HupF_HypC"/>
    <property type="match status" value="1"/>
</dbReference>
<dbReference type="EMBL" id="CP113162">
    <property type="protein sequence ID" value="WEF51089.1"/>
    <property type="molecule type" value="Genomic_DNA"/>
</dbReference>
<evidence type="ECO:0000256" key="1">
    <source>
        <dbReference type="ARBA" id="ARBA00006018"/>
    </source>
</evidence>
<dbReference type="InterPro" id="IPR001109">
    <property type="entry name" value="Hydrogenase_HupF/HypC"/>
</dbReference>
<reference evidence="2 3" key="1">
    <citation type="submission" date="2022-11" db="EMBL/GenBank/DDBJ databases">
        <authorList>
            <person name="Siebert D."/>
            <person name="Busche T."/>
            <person name="Saydam E."/>
            <person name="Kalinowski J."/>
            <person name="Ruckert C."/>
            <person name="Blombach B."/>
        </authorList>
    </citation>
    <scope>NUCLEOTIDE SEQUENCE [LARGE SCALE GENOMIC DNA]</scope>
    <source>
        <strain evidence="2 3">DSM 1083</strain>
    </source>
</reference>
<dbReference type="PRINTS" id="PR00445">
    <property type="entry name" value="HUPFHYPC"/>
</dbReference>
<name>A0ABY8BQA0_AFICR</name>
<dbReference type="Proteomes" id="UP001213907">
    <property type="component" value="Chromosome"/>
</dbReference>
<evidence type="ECO:0000313" key="2">
    <source>
        <dbReference type="EMBL" id="WEF51089.1"/>
    </source>
</evidence>
<dbReference type="RefSeq" id="WP_275246701.1">
    <property type="nucleotide sequence ID" value="NZ_BAABDX010000001.1"/>
</dbReference>
<dbReference type="NCBIfam" id="TIGR00074">
    <property type="entry name" value="hypC_hupF"/>
    <property type="match status" value="1"/>
</dbReference>
<dbReference type="PROSITE" id="PS01097">
    <property type="entry name" value="HUPF_HYPC"/>
    <property type="match status" value="1"/>
</dbReference>